<dbReference type="SMART" id="SM00822">
    <property type="entry name" value="PKS_KR"/>
    <property type="match status" value="3"/>
</dbReference>
<dbReference type="InterPro" id="IPR032821">
    <property type="entry name" value="PKS_assoc"/>
</dbReference>
<dbReference type="SUPFAM" id="SSF47336">
    <property type="entry name" value="ACP-like"/>
    <property type="match status" value="3"/>
</dbReference>
<dbReference type="GO" id="GO:0004315">
    <property type="term" value="F:3-oxoacyl-[acyl-carrier-protein] synthase activity"/>
    <property type="evidence" value="ECO:0007669"/>
    <property type="project" value="InterPro"/>
</dbReference>
<evidence type="ECO:0000256" key="1">
    <source>
        <dbReference type="ARBA" id="ARBA00001957"/>
    </source>
</evidence>
<protein>
    <submittedName>
        <fullName evidence="11">Acyl transferase domain-containing protein</fullName>
    </submittedName>
</protein>
<dbReference type="NCBIfam" id="NF045894">
    <property type="entry name" value="PKS_plus_SDR"/>
    <property type="match status" value="3"/>
</dbReference>
<dbReference type="EMBL" id="FMCT01000008">
    <property type="protein sequence ID" value="SCF30371.1"/>
    <property type="molecule type" value="Genomic_DNA"/>
</dbReference>
<name>A0A1C4ZCA5_9ACTN</name>
<keyword evidence="6" id="KW-0511">Multifunctional enzyme</keyword>
<dbReference type="InterPro" id="IPR016036">
    <property type="entry name" value="Malonyl_transacylase_ACP-bd"/>
</dbReference>
<evidence type="ECO:0000256" key="2">
    <source>
        <dbReference type="ARBA" id="ARBA00022450"/>
    </source>
</evidence>
<dbReference type="GO" id="GO:0033068">
    <property type="term" value="P:macrolide biosynthetic process"/>
    <property type="evidence" value="ECO:0007669"/>
    <property type="project" value="UniProtKB-ARBA"/>
</dbReference>
<feature type="domain" description="Ketosynthase family 3 (KS3)" evidence="10">
    <location>
        <begin position="34"/>
        <end position="457"/>
    </location>
</feature>
<proteinExistence type="predicted"/>
<dbReference type="InterPro" id="IPR014030">
    <property type="entry name" value="Ketoacyl_synth_N"/>
</dbReference>
<dbReference type="InterPro" id="IPR020806">
    <property type="entry name" value="PKS_PP-bd"/>
</dbReference>
<feature type="domain" description="Ketosynthase family 3 (KS3)" evidence="10">
    <location>
        <begin position="3194"/>
        <end position="3618"/>
    </location>
</feature>
<dbReference type="PANTHER" id="PTHR43775:SF51">
    <property type="entry name" value="INACTIVE PHENOLPHTHIOCEROL SYNTHESIS POLYKETIDE SYNTHASE TYPE I PKS1-RELATED"/>
    <property type="match status" value="1"/>
</dbReference>
<keyword evidence="2" id="KW-0596">Phosphopantetheine</keyword>
<dbReference type="Gene3D" id="3.40.50.720">
    <property type="entry name" value="NAD(P)-binding Rossmann-like Domain"/>
    <property type="match status" value="3"/>
</dbReference>
<organism evidence="11 12">
    <name type="scientific">Micromonospora carbonacea</name>
    <dbReference type="NCBI Taxonomy" id="47853"/>
    <lineage>
        <taxon>Bacteria</taxon>
        <taxon>Bacillati</taxon>
        <taxon>Actinomycetota</taxon>
        <taxon>Actinomycetes</taxon>
        <taxon>Micromonosporales</taxon>
        <taxon>Micromonosporaceae</taxon>
        <taxon>Micromonospora</taxon>
    </lineage>
</organism>
<dbReference type="PANTHER" id="PTHR43775">
    <property type="entry name" value="FATTY ACID SYNTHASE"/>
    <property type="match status" value="1"/>
</dbReference>
<dbReference type="SMART" id="SM00825">
    <property type="entry name" value="PKS_KS"/>
    <property type="match status" value="3"/>
</dbReference>
<dbReference type="SMART" id="SM00827">
    <property type="entry name" value="PKS_AT"/>
    <property type="match status" value="3"/>
</dbReference>
<dbReference type="InterPro" id="IPR018201">
    <property type="entry name" value="Ketoacyl_synth_AS"/>
</dbReference>
<dbReference type="InterPro" id="IPR036291">
    <property type="entry name" value="NAD(P)-bd_dom_sf"/>
</dbReference>
<dbReference type="Gene3D" id="1.10.1200.10">
    <property type="entry name" value="ACP-like"/>
    <property type="match status" value="3"/>
</dbReference>
<dbReference type="Pfam" id="PF00550">
    <property type="entry name" value="PP-binding"/>
    <property type="match status" value="3"/>
</dbReference>
<dbReference type="STRING" id="47853.TK50_11430"/>
<dbReference type="GO" id="GO:0004312">
    <property type="term" value="F:fatty acid synthase activity"/>
    <property type="evidence" value="ECO:0007669"/>
    <property type="project" value="TreeGrafter"/>
</dbReference>
<dbReference type="FunFam" id="3.40.47.10:FF:000019">
    <property type="entry name" value="Polyketide synthase type I"/>
    <property type="match status" value="3"/>
</dbReference>
<accession>A0A1C4ZCA5</accession>
<evidence type="ECO:0000256" key="8">
    <source>
        <dbReference type="SAM" id="MobiDB-lite"/>
    </source>
</evidence>
<feature type="compositionally biased region" description="Gly residues" evidence="8">
    <location>
        <begin position="2601"/>
        <end position="2619"/>
    </location>
</feature>
<dbReference type="Proteomes" id="UP000183585">
    <property type="component" value="Unassembled WGS sequence"/>
</dbReference>
<dbReference type="Pfam" id="PF08659">
    <property type="entry name" value="KR"/>
    <property type="match status" value="3"/>
</dbReference>
<feature type="domain" description="Ketosynthase family 3 (KS3)" evidence="10">
    <location>
        <begin position="1599"/>
        <end position="2025"/>
    </location>
</feature>
<evidence type="ECO:0000256" key="6">
    <source>
        <dbReference type="ARBA" id="ARBA00023268"/>
    </source>
</evidence>
<dbReference type="SUPFAM" id="SSF51735">
    <property type="entry name" value="NAD(P)-binding Rossmann-fold domains"/>
    <property type="match status" value="6"/>
</dbReference>
<reference evidence="12" key="1">
    <citation type="submission" date="2016-06" db="EMBL/GenBank/DDBJ databases">
        <authorList>
            <person name="Varghese N."/>
            <person name="Submissions Spin"/>
        </authorList>
    </citation>
    <scope>NUCLEOTIDE SEQUENCE [LARGE SCALE GENOMIC DNA]</scope>
    <source>
        <strain evidence="12">DSM 43168</strain>
    </source>
</reference>
<dbReference type="SMART" id="SM01294">
    <property type="entry name" value="PKS_PP_betabranch"/>
    <property type="match status" value="3"/>
</dbReference>
<dbReference type="SUPFAM" id="SSF55048">
    <property type="entry name" value="Probable ACP-binding domain of malonyl-CoA ACP transacylase"/>
    <property type="match status" value="3"/>
</dbReference>
<dbReference type="FunFam" id="1.10.1200.10:FF:000007">
    <property type="entry name" value="Probable polyketide synthase pks17"/>
    <property type="match status" value="2"/>
</dbReference>
<feature type="domain" description="Carrier" evidence="9">
    <location>
        <begin position="4645"/>
        <end position="4720"/>
    </location>
</feature>
<evidence type="ECO:0000256" key="3">
    <source>
        <dbReference type="ARBA" id="ARBA00022553"/>
    </source>
</evidence>
<dbReference type="RefSeq" id="WP_074475766.1">
    <property type="nucleotide sequence ID" value="NZ_FMCT01000008.1"/>
</dbReference>
<dbReference type="InterPro" id="IPR013968">
    <property type="entry name" value="PKS_KR"/>
</dbReference>
<feature type="region of interest" description="Disordered" evidence="8">
    <location>
        <begin position="2594"/>
        <end position="2625"/>
    </location>
</feature>
<dbReference type="Gene3D" id="6.10.140.1830">
    <property type="match status" value="2"/>
</dbReference>
<dbReference type="InterPro" id="IPR020841">
    <property type="entry name" value="PKS_Beta-ketoAc_synthase_dom"/>
</dbReference>
<dbReference type="Pfam" id="PF16197">
    <property type="entry name" value="KAsynt_C_assoc"/>
    <property type="match status" value="3"/>
</dbReference>
<feature type="compositionally biased region" description="Acidic residues" evidence="8">
    <location>
        <begin position="2027"/>
        <end position="2037"/>
    </location>
</feature>
<keyword evidence="4 11" id="KW-0808">Transferase</keyword>
<keyword evidence="5" id="KW-0045">Antibiotic biosynthesis</keyword>
<dbReference type="Gene3D" id="3.40.47.10">
    <property type="match status" value="3"/>
</dbReference>
<dbReference type="Pfam" id="PF08990">
    <property type="entry name" value="Docking"/>
    <property type="match status" value="1"/>
</dbReference>
<dbReference type="InterPro" id="IPR050091">
    <property type="entry name" value="PKS_NRPS_Biosynth_Enz"/>
</dbReference>
<evidence type="ECO:0000256" key="5">
    <source>
        <dbReference type="ARBA" id="ARBA00023194"/>
    </source>
</evidence>
<dbReference type="SMART" id="SM00823">
    <property type="entry name" value="PKS_PP"/>
    <property type="match status" value="3"/>
</dbReference>
<comment type="cofactor">
    <cofactor evidence="1">
        <name>pantetheine 4'-phosphate</name>
        <dbReference type="ChEBI" id="CHEBI:47942"/>
    </cofactor>
</comment>
<dbReference type="Pfam" id="PF02801">
    <property type="entry name" value="Ketoacyl-synt_C"/>
    <property type="match status" value="3"/>
</dbReference>
<dbReference type="PROSITE" id="PS00012">
    <property type="entry name" value="PHOSPHOPANTETHEINE"/>
    <property type="match status" value="3"/>
</dbReference>
<dbReference type="Pfam" id="PF00698">
    <property type="entry name" value="Acyl_transf_1"/>
    <property type="match status" value="3"/>
</dbReference>
<dbReference type="CDD" id="cd00833">
    <property type="entry name" value="PKS"/>
    <property type="match status" value="3"/>
</dbReference>
<keyword evidence="7" id="KW-0012">Acyltransferase</keyword>
<feature type="domain" description="Carrier" evidence="9">
    <location>
        <begin position="3101"/>
        <end position="3176"/>
    </location>
</feature>
<dbReference type="SUPFAM" id="SSF53901">
    <property type="entry name" value="Thiolase-like"/>
    <property type="match status" value="3"/>
</dbReference>
<dbReference type="Gene3D" id="3.30.70.3290">
    <property type="match status" value="3"/>
</dbReference>
<keyword evidence="3" id="KW-0597">Phosphoprotein</keyword>
<dbReference type="InterPro" id="IPR014043">
    <property type="entry name" value="Acyl_transferase_dom"/>
</dbReference>
<evidence type="ECO:0000259" key="9">
    <source>
        <dbReference type="PROSITE" id="PS50075"/>
    </source>
</evidence>
<feature type="compositionally biased region" description="Low complexity" evidence="8">
    <location>
        <begin position="2038"/>
        <end position="2050"/>
    </location>
</feature>
<sequence>MSNEDEKYVEYLKRTTSELRRTRRRLRELEARDGEPIAIVAMSCRYPGGVASPEQLWDLVRDGGDGIGPFPADRGWDLDRLFHPDPDHPGTSYVSAGGFVYDAADFDADLFGISPREALAMDPQQRLLLETAWESFERAGLPVATMRGSRTGVFVGAASHGYDGIMAQAENGEGHLLTGNATSVISGRVAYTLGLEGPAVTVDTACSSSLVAIHLAAQGLRNGDCELALAGGVTVMPTPAVFVGFSRQRGLAADGRCKAFAAAADGTSWSEGVGMLLLARLSDARRHGYPVLAVVRGSAVNSDGASNGLSAPHGPSQVRVIRHALASARLSPVDVDVVEAHGTGTRLGDPIEAQALLATYGQDRQTPLLLGSVKSNIGHTQAAAGVAGVIKMVQAIRHGVVPPTLHVDAPSQHIDWSAGAVELATEARPWPAVDRPRRAAVSSFGVSGTNAHTIIEQAPSAEAAPEDLAPGRALPAVPVLLSARTDAALAAQAGRWAAWLDADPDARPVNVGWSSVTARAALDSRAVVAATGRDDLLAGLRALAAGTPAGNVLSGTASSRGQVAVLFSGQGAQRAGMGRELCAAFPVFASVLDEVCGHLDRGLPQPLKSVLFASEGSAEAALLDSTVFTQAGLFAVEVALFRLVESFGVVPDFVGGHSVGEIVAAHVAGVLSLEHACALVVARGRLMQALPAGGGMLAVNAAEAEVLASLDGLASRDGLADRVGIAAVNGPAAVVVSGAVDALDVLEQAWRGRGVRTRRLAVSHAFHSPLMEPMLEKFRAVLSRLTFAAPELPVVSNVTGALAEPDEIRSVDYWVRHVREAVRFADGVAALRAAGVDTFLEVGPQSVLTALTAEALPEASVLAVAAQRRDRPEVSALLAALAELHVNGVPVGWRPWFADTGVSRVDLPTYAFQHQRYWPEAGAVAAAQAVHAAGSEGDFWAAVERGDLTEVASHLAVQDDPAAIEALAPAVPVLSSWRRARQRDATLDAWTYRVAWHPVHPAPTRPRPGRWLVVTPTHPADLALAAPETDGMRLLSGPELQDRGVVAALRRGGARVEVLGVGGGVGRGELGDALRRLGESGSAGGETGWAGVVCLLPERDVPLPDAPAVPTGTALLLTLAQALADTGLPGRLWCLTRGAVSVGGGERIADPSAAAAWGLGRVIALEQPDRWGGLVDLPGTGSGVDLPGSGSDSGDDRLDRASGDALLAVLADAGHDQVAIRPQGVLGRRLVPAAAPVGAGWRPSGTVLVTGGTGALGRHTARWLLANGAAEVVLASRRGPDAPGADGLVEELGEAGAVRVVACDVTDAAAVAALVAGLPALTAVVHTAGIVDDGVLDGLDPDRMQAVLAGKATAARVLHDATAGRDLDAFVLFSSLAGVVGSAGQGNYAAANAYLDAFAAWRHAQGLPATAVAWGAWAADGMAAATAALTARLTRGGINPLPAAEAVTALGRVVNAGPAVTVADVDWGRLAASWGRPNPLISALPGVPAVASGPVRAVVVGRSLAQLTELVRTQAAAVLGYPAGRPLPDRAFRDLGFDSLTAVELRNRLTAETGTTLPATLVFDHPTVAELAAHLHGLTNRLPGDTPGDVVAAGTDTHREPVAIVAMSCRFPGGVSSPEQLWDLLATGTDAMTLMPGERGWNIAELYHPDPEHLGTSYVREGGFVAGAGEFDPAFFGISPREALAMDPQQRLLLEATWEAFERARIDPTALRGSRTGVYVGTNGQDYGSLLMAAGDVDENYLATGTSASVISGRLSYTFGLHGPAVTVDTACSSSLVALHLAAQALQAGECDLALAGGATVMATPGIFVGFSRQRGLAADGRCKPFAGAADGTGWGEGVGLLVLQRLSDARRDGNPVLAVVRGSAVNQDGASNGLTAPNGPAQQRVIRQALANAGLTADQVDAVEAHGTGTTLGDPIEAQALLATYGQDRPADRPLWLGSIKSNVGHTQAAAGVAGVIKMVLAMQHGVLPPTLHVDEPTPHVDWSAGHVALLTEARPWEPADGVRRAGVSSFGISGTNVHTILEQAPEEEPAQEEPAQEQAAQEQAAGPARELPWVLSGRNADALAARARDLAAHLDTVADDALVDVGWSLVDTRAAHDHRAVVLAADRAGLTAALGELAAGRAAPDTVTGTGTPGEVAFVFPGQGSQWVGMAAELLDTAPVFADTFAACAEALRPHVDWSPVDVVRGAPDAPSLERVDVVQPTLFAVGVSLAALWQSYGVHPAAVVGHSQGEIAAAYVAGALSLDDAAAVVALRSRIIAGIAGDGGMVSVATTADEATATIARWDGRVALAAVNGPTSVVVSGDSAALDELVAHYEARDTRVRRVPVDYASHSAHVEPLREQLLALLAGLTPRTGEIRFRSTVEGDWLDTAALDADYWYRNLRQTVRFDEAVRSLVAAGYQTFVEVSAHPVLTMAVQESVELAAADPGAVTVTGTLRRNEGDLGRFHRAAAEVFTGGTPVDWRPAYAGLPARRRDLPTYPFQRQLYWPRPATATTAPAAVPAGPADESDARFWAAVEDGDLAALTAELAAATDGGTVPEAAFADVLPALTAWRRRHRDQATIDSWRYRDAWLPVGADGGDEPALAGTWWLVTGPDDTDSGTGGTGTDGTDSGTGGTGTDGTEAAAGRQAGAALAAFTRDALARRGAAVVPVALAGERTDRDALAARLRELAAAHPAAGIVSLLALDETPTPTHRHVPVGFAGTVTLTQALGDAGVRAPLWALTRGAVSTDPADPLPHPGQQLAWGFGRVAALEHPDRWGGLVDLPADPDDTTGRRLARVLAGADGEDQVALRRAGAFGRRLLRSPLGDAPAPRTWRPSGTALVTGGTGALGGHMARWLAANGASHLVLLSRRGRQADGIAELEAELTGLGARVTVAACDAADRDALAAVLADLPAEHPLTAVVHTAAVLDDSVVSSLTLDQVDYALSAKVTAALNLHELTRDHDLDAFVLFSSMAGTVGSSGVGNYAPGNAFLNALAEHRRGLGLPATSIGWGAWGGGGMAEGDFGRMLHRHGAPEMHPRLAVAALHQAVEHDETYLTISHIAWDRFYVAFTATRPGPLIAEIPEAQQLAASKGVAEATETDDAGPAAAFGRMSADERRAALLDLVRGQAATVLKYAGGDAVDPHHAFRDLGFDSVTAVELRNRLATATGLRLPVTLVFDYPTPTVLARHLHEELGGGAETVTQNASVPLADDEPVAIVAMSCRFPGGAVDPERFWQMLHAGRDAVSDLPGDRGWDIDRLYDPDPYSSGTSYVRSGAFLYEAADFDAAFFGISPREALAMDPQQRLLLEASWEAVERAGVDPAGLRGSRTGVFVGTNGQDYGALLMVAVDDVEGFAGTGNAASVVSGRVAYALGLEGPAVSVDTACSSSLVALHLAVQALRRGECDLALAGGVTVMATPGLFVEFSRQRGLAADGRCKAFAAGADGTGWGEGVGVLLVERLSDARRNGHRVLAVVRGSAVNQDGASNGLTAPNGPSQQRVIRQALASAGLSAADVDVVEAHGTGTTLGDPIEAQALLATYGQDRETPLLLGSVKSNIGHTQAAAGVAGIIKMVLAMQEGVVPATLHVDAPSPHIDWSAGAMELATEATPWPGTGRARRSAVSSFGISGTNAHVILELPEDLPAAEAPDTDDAGGPGLIAAGVTVWSVSARSKAALAGQAARLARHLRGHGDVEPAAVGWSLATTRSTFDHRAAVVGSGMPELLAGLDALASGLPAGNVVSGVASGHGAGPVFVFPGQGAQSARMAAGLVGRTSVFDAKLAECQRALAPHLDVDLVSVLTGDDESWLERVEVVQPVLWAVGIALAAVWEHVGVSPQAVVGHSQGEIGAACVAGILSLDDAAKTVALRSRALAVLRGSGAMASVDLSADAVTARLAQFPGVGVAAVNGPATVVVSGPPQPVADLVDACQADGIRARLIPVDYASHSPSVQDVAERLRADLADVTPQPGRVRLVSTLTGDWVEPGSMTADYWYDNLRQTVQFDAAIRGAVAAGHTTFIEISPHPVLTMPVTAILDDAGVTGHTLGSLRRGDDDPTRLLSNLAAAHAIGLPVDLTKVLAAAGTVPLPTYAFDRDRFWPTKAELAGAEEAPGGVDSAFWAAVEREDLAALAELTAQDAADSLERLGAALPVLASWRRQQRERSTLDDLRYRAVWQPYTGTPVSFLSGDWWVVADERRAGEGEAAVAELTRRGADVRLVLLPEDLTDRAAVAAHLAAATGDGGRAPADGVLSLLALADGAVDDTQPVPPFLARSLALVQALGDLDVAAPLWCVTRGAAGTTRGGTVDRPEQSLLWGLGRVVALEHPERWGGLVDVPATLDDHGWDLLCAALAGLDGEDQVAVDGATILVRRLVRAPGGTPAADEPDHRGTTLVTGGTGALGAEVARWLAARGAEHLLLVSRRGVDAPGAADLVRELTGAGTRVTVAACDVADRAALAKLLAEVPADAPLTAVVHAAGVLDDGVLDGLTADRIAAVLRPKVLGALHLHELTVGRELRAFVLFSAMAGQLGAAGQGSYAAANAYLDALAEQRHRQGLPATSIAWGPWAAGGMAAADPAVEERRRRTGVARLDTAPALAALAACVARREPATLVAGIDWARYVPGFVAVRPSPFLAGIAEAQQAAAARADDAGPTAESLAALLAGQTDAERRKTLLDLVRGQAAAVLGHASMDAVEPDRAFRELGFDSLTAVELRNRLTAATGVRLPATVVFDYPTAAGLAEYVRAAVVDGGVVAVAPVFGELDRLEAALTGSAPDRSARIRITERLRALLASLNADDAPAGAGGDTVAEKLQDATPDEVFDFIDRELGVS</sequence>
<dbReference type="GO" id="GO:0006633">
    <property type="term" value="P:fatty acid biosynthetic process"/>
    <property type="evidence" value="ECO:0007669"/>
    <property type="project" value="InterPro"/>
</dbReference>
<dbReference type="InterPro" id="IPR036736">
    <property type="entry name" value="ACP-like_sf"/>
</dbReference>
<evidence type="ECO:0000256" key="7">
    <source>
        <dbReference type="ARBA" id="ARBA00023315"/>
    </source>
</evidence>
<dbReference type="InterPro" id="IPR057326">
    <property type="entry name" value="KR_dom"/>
</dbReference>
<dbReference type="Pfam" id="PF00109">
    <property type="entry name" value="ketoacyl-synt"/>
    <property type="match status" value="3"/>
</dbReference>
<feature type="region of interest" description="Disordered" evidence="8">
    <location>
        <begin position="2027"/>
        <end position="2053"/>
    </location>
</feature>
<dbReference type="InterPro" id="IPR001227">
    <property type="entry name" value="Ac_transferase_dom_sf"/>
</dbReference>
<dbReference type="InterPro" id="IPR016035">
    <property type="entry name" value="Acyl_Trfase/lysoPLipase"/>
</dbReference>
<evidence type="ECO:0000313" key="11">
    <source>
        <dbReference type="EMBL" id="SCF30371.1"/>
    </source>
</evidence>
<dbReference type="PROSITE" id="PS00606">
    <property type="entry name" value="KS3_1"/>
    <property type="match status" value="3"/>
</dbReference>
<dbReference type="SUPFAM" id="SSF52151">
    <property type="entry name" value="FabD/lysophospholipase-like"/>
    <property type="match status" value="3"/>
</dbReference>
<dbReference type="InterPro" id="IPR006162">
    <property type="entry name" value="Ppantetheine_attach_site"/>
</dbReference>
<keyword evidence="12" id="KW-1185">Reference proteome</keyword>
<dbReference type="InterPro" id="IPR009081">
    <property type="entry name" value="PP-bd_ACP"/>
</dbReference>
<dbReference type="InterPro" id="IPR015083">
    <property type="entry name" value="NorB/c/GfsB-D-like_docking"/>
</dbReference>
<dbReference type="PROSITE" id="PS52004">
    <property type="entry name" value="KS3_2"/>
    <property type="match status" value="3"/>
</dbReference>
<dbReference type="PROSITE" id="PS50075">
    <property type="entry name" value="CARRIER"/>
    <property type="match status" value="3"/>
</dbReference>
<dbReference type="Pfam" id="PF18369">
    <property type="entry name" value="PKS_DE"/>
    <property type="match status" value="3"/>
</dbReference>
<feature type="domain" description="Carrier" evidence="9">
    <location>
        <begin position="1502"/>
        <end position="1579"/>
    </location>
</feature>
<dbReference type="InterPro" id="IPR016039">
    <property type="entry name" value="Thiolase-like"/>
</dbReference>
<dbReference type="InterPro" id="IPR041618">
    <property type="entry name" value="PKS_DE"/>
</dbReference>
<dbReference type="Gene3D" id="3.40.366.10">
    <property type="entry name" value="Malonyl-Coenzyme A Acyl Carrier Protein, domain 2"/>
    <property type="match status" value="3"/>
</dbReference>
<dbReference type="CDD" id="cd08952">
    <property type="entry name" value="KR_1_SDR_x"/>
    <property type="match status" value="3"/>
</dbReference>
<dbReference type="InterPro" id="IPR014031">
    <property type="entry name" value="Ketoacyl_synth_C"/>
</dbReference>
<dbReference type="GO" id="GO:0031177">
    <property type="term" value="F:phosphopantetheine binding"/>
    <property type="evidence" value="ECO:0007669"/>
    <property type="project" value="InterPro"/>
</dbReference>
<evidence type="ECO:0000259" key="10">
    <source>
        <dbReference type="PROSITE" id="PS52004"/>
    </source>
</evidence>
<evidence type="ECO:0000256" key="4">
    <source>
        <dbReference type="ARBA" id="ARBA00022679"/>
    </source>
</evidence>
<evidence type="ECO:0000313" key="12">
    <source>
        <dbReference type="Proteomes" id="UP000183585"/>
    </source>
</evidence>
<gene>
    <name evidence="11" type="ORF">GA0070563_1082</name>
</gene>
<dbReference type="FunFam" id="3.40.366.10:FF:000002">
    <property type="entry name" value="Probable polyketide synthase 2"/>
    <property type="match status" value="3"/>
</dbReference>